<evidence type="ECO:0000313" key="2">
    <source>
        <dbReference type="Proteomes" id="UP000517252"/>
    </source>
</evidence>
<sequence length="94" mass="10813">MTPLRSVQQVIVRLEYEVEDESIRNDESAVNKLNNVSETSWATEWWSYIKSFDALTKLRLLDLTAIFPSIPAFVEKGHFKSQHAKAIETLKTTT</sequence>
<name>A0A6V8QR29_TRIAP</name>
<reference evidence="1 2" key="1">
    <citation type="submission" date="2020-07" db="EMBL/GenBank/DDBJ databases">
        <title>Trichoderma asperellum IC-1 whole genome shotgun sequence.</title>
        <authorList>
            <person name="Kanamasa S."/>
            <person name="Takahashi H."/>
        </authorList>
    </citation>
    <scope>NUCLEOTIDE SEQUENCE [LARGE SCALE GENOMIC DNA]</scope>
    <source>
        <strain evidence="1 2">IC-1</strain>
    </source>
</reference>
<evidence type="ECO:0000313" key="1">
    <source>
        <dbReference type="EMBL" id="GFP55017.1"/>
    </source>
</evidence>
<protein>
    <submittedName>
        <fullName evidence="1">Uncharacterized protein</fullName>
    </submittedName>
</protein>
<gene>
    <name evidence="1" type="ORF">TASIC1_0004064200</name>
</gene>
<organism evidence="1 2">
    <name type="scientific">Trichoderma asperellum</name>
    <name type="common">Filamentous fungus</name>
    <dbReference type="NCBI Taxonomy" id="101201"/>
    <lineage>
        <taxon>Eukaryota</taxon>
        <taxon>Fungi</taxon>
        <taxon>Dikarya</taxon>
        <taxon>Ascomycota</taxon>
        <taxon>Pezizomycotina</taxon>
        <taxon>Sordariomycetes</taxon>
        <taxon>Hypocreomycetidae</taxon>
        <taxon>Hypocreales</taxon>
        <taxon>Hypocreaceae</taxon>
        <taxon>Trichoderma</taxon>
    </lineage>
</organism>
<proteinExistence type="predicted"/>
<accession>A0A6V8QR29</accession>
<dbReference type="OrthoDB" id="4897790at2759"/>
<dbReference type="EMBL" id="BLZH01000004">
    <property type="protein sequence ID" value="GFP55017.1"/>
    <property type="molecule type" value="Genomic_DNA"/>
</dbReference>
<dbReference type="AlphaFoldDB" id="A0A6V8QR29"/>
<comment type="caution">
    <text evidence="1">The sequence shown here is derived from an EMBL/GenBank/DDBJ whole genome shotgun (WGS) entry which is preliminary data.</text>
</comment>
<dbReference type="Proteomes" id="UP000517252">
    <property type="component" value="Unassembled WGS sequence"/>
</dbReference>